<evidence type="ECO:0000259" key="4">
    <source>
        <dbReference type="Pfam" id="PF25007"/>
    </source>
</evidence>
<dbReference type="Pfam" id="PF25007">
    <property type="entry name" value="DYH2-5-8_CC"/>
    <property type="match status" value="1"/>
</dbReference>
<dbReference type="InterPro" id="IPR056759">
    <property type="entry name" value="DYH2-5-8_CC"/>
</dbReference>
<dbReference type="Pfam" id="PF08385">
    <property type="entry name" value="DHC_N1"/>
    <property type="match status" value="1"/>
</dbReference>
<reference evidence="5" key="1">
    <citation type="submission" date="2019-08" db="EMBL/GenBank/DDBJ databases">
        <title>The improved chromosome-level genome for the pearl oyster Pinctada fucata martensii using PacBio sequencing and Hi-C.</title>
        <authorList>
            <person name="Zheng Z."/>
        </authorList>
    </citation>
    <scope>NUCLEOTIDE SEQUENCE</scope>
    <source>
        <strain evidence="5">ZZ-2019</strain>
        <tissue evidence="5">Adductor muscle</tissue>
    </source>
</reference>
<evidence type="ECO:0000313" key="5">
    <source>
        <dbReference type="EMBL" id="KAK3096525.1"/>
    </source>
</evidence>
<feature type="coiled-coil region" evidence="1">
    <location>
        <begin position="304"/>
        <end position="331"/>
    </location>
</feature>
<accession>A0AA89C6A7</accession>
<keyword evidence="6" id="KW-1185">Reference proteome</keyword>
<dbReference type="PANTHER" id="PTHR46532:SF13">
    <property type="entry name" value="CYTOPLASMIC DYNEIN 1 HEAVY CHAIN 1"/>
    <property type="match status" value="1"/>
</dbReference>
<feature type="region of interest" description="Disordered" evidence="2">
    <location>
        <begin position="1"/>
        <end position="63"/>
    </location>
</feature>
<dbReference type="GO" id="GO:0007018">
    <property type="term" value="P:microtubule-based movement"/>
    <property type="evidence" value="ECO:0007669"/>
    <property type="project" value="InterPro"/>
</dbReference>
<keyword evidence="1" id="KW-0175">Coiled coil</keyword>
<organism evidence="5 6">
    <name type="scientific">Pinctada imbricata</name>
    <name type="common">Atlantic pearl-oyster</name>
    <name type="synonym">Pinctada martensii</name>
    <dbReference type="NCBI Taxonomy" id="66713"/>
    <lineage>
        <taxon>Eukaryota</taxon>
        <taxon>Metazoa</taxon>
        <taxon>Spiralia</taxon>
        <taxon>Lophotrochozoa</taxon>
        <taxon>Mollusca</taxon>
        <taxon>Bivalvia</taxon>
        <taxon>Autobranchia</taxon>
        <taxon>Pteriomorphia</taxon>
        <taxon>Pterioida</taxon>
        <taxon>Pterioidea</taxon>
        <taxon>Pteriidae</taxon>
        <taxon>Pinctada</taxon>
    </lineage>
</organism>
<comment type="caution">
    <text evidence="5">The sequence shown here is derived from an EMBL/GenBank/DDBJ whole genome shotgun (WGS) entry which is preliminary data.</text>
</comment>
<dbReference type="PANTHER" id="PTHR46532">
    <property type="entry name" value="MALE FERTILITY FACTOR KL5"/>
    <property type="match status" value="1"/>
</dbReference>
<feature type="domain" description="Dynein heavy chain tail" evidence="3">
    <location>
        <begin position="304"/>
        <end position="855"/>
    </location>
</feature>
<name>A0AA89C6A7_PINIB</name>
<dbReference type="InterPro" id="IPR013594">
    <property type="entry name" value="Dynein_heavy_tail"/>
</dbReference>
<dbReference type="EMBL" id="VSWD01000007">
    <property type="protein sequence ID" value="KAK3096525.1"/>
    <property type="molecule type" value="Genomic_DNA"/>
</dbReference>
<gene>
    <name evidence="5" type="ORF">FSP39_001014</name>
</gene>
<protein>
    <submittedName>
        <fullName evidence="5">Uncharacterized protein</fullName>
    </submittedName>
</protein>
<evidence type="ECO:0000256" key="1">
    <source>
        <dbReference type="SAM" id="Coils"/>
    </source>
</evidence>
<dbReference type="GO" id="GO:0005858">
    <property type="term" value="C:axonemal dynein complex"/>
    <property type="evidence" value="ECO:0007669"/>
    <property type="project" value="TreeGrafter"/>
</dbReference>
<dbReference type="GO" id="GO:0045505">
    <property type="term" value="F:dynein intermediate chain binding"/>
    <property type="evidence" value="ECO:0007669"/>
    <property type="project" value="InterPro"/>
</dbReference>
<evidence type="ECO:0000256" key="2">
    <source>
        <dbReference type="SAM" id="MobiDB-lite"/>
    </source>
</evidence>
<dbReference type="Proteomes" id="UP001186944">
    <property type="component" value="Unassembled WGS sequence"/>
</dbReference>
<feature type="domain" description="Dynein axonemal heavy chain 2/5/8 coiled-coil" evidence="4">
    <location>
        <begin position="1205"/>
        <end position="1317"/>
    </location>
</feature>
<evidence type="ECO:0000259" key="3">
    <source>
        <dbReference type="Pfam" id="PF08385"/>
    </source>
</evidence>
<sequence length="1455" mass="167099">MADTEQAQDGGPGEKEANKPPSPKPDTEVAPPLVSVKSDDKDKKKTPAKAPAQPKVVAKKNTSNVMTGQDIKEMAKRAKANREERQMQCDARHQHIFRQLADALNLEVSAIEDFLFSDDRFDMIEPFFKENGARKLIFFYQDVQGNGHKKLFLTPGDAEGLNGICLYFLRTTTKAITPNNIGQEVNFGMMDCSDGKVLKSFEGYLSKIILPALKSLEAWGTMTMAKPESAGGEDEEEAVKVKAPKSAQVEEFLEQVEKFVQNLLSAVNNMEGQVTLAENGIGHVVDTFASPADYQAAASNTEYLEKFETLLATWSKQIEQVLAESEQMRREADDIGPTAELNYWKSRMAKFNNLLEQMKSPRCKAVVGVLQCAKSKSLRRWKELDGRITDAANEAKDNVKYLYTLDKFFGPLVKCTPATMVEHIPSLMNAIRMIYSISQYYNTSERMTSLFVKVTNQMITTCKAYIKHDVSKIWEHPRPVLLQRLNECIQLNEEYQKQFQRTKEKLRENPNERQFEFSENYIFGKFDTFCKRLERIADMINTMEMFSGLGNVKIEGVENIAVKYKTIVDATKKKSYDILDHRKAEFDTDYVEFRNQIDSLRSNIQTFMDNWFSRSLTTEKAVELLTKFESIGGAELDMNEKYMRVLMNYGRDLESIRKLYQKFKSEPLIPRNLPPVAGRIAWSRQLYRKIEHPMKVFKSKPEILRHSEAKKIVRNYNKMAGVLLEYEMLYHRGWCRAVEAAKGGLNASLLVRHPETNELYVNFDPQVLELIQESKCLQAMNLEVPETAKSLIIKEEEIKANNVALREMIEEYHRIKNEIPTVLQPPMKPFCDRVEDALQPGIMALTWTSLNVSNYIENTYKVLNDLEKMSKVVRDILDCRVEANLADMSITALCDLPEDEAVTMETFLDLTTKAVDAASKQLANQSQLVEKAVYELVDTMKGSLTPKELTDLAEGEGQADTDPYYAFLNYFTQRNTEAFVKCTRLSLDAIKRRLQTFNKYSKEADKEDVKPPLFRADIVLAIPNVVMKPSLEDLQSALNKSVQMILKTTQDIPQWEHLVHHQKQQQKEMEQMAAENADEGAKIMPTSMIKPLHKIIAEHKDVTKIVIALNSIITQNKMEVQEILDLFTKDSHLWDKEPEETVRQFMESKPILTEIEAQIRYYQKLETEIEEMTPSYRVGATLLTTDPLKLALVTEAKNWKMAYAKALNDYCAHEMDDIMEFIDNLTKRLSRPVKDLDDVRSHMAALAEIREAEIRIDMTITPMEESYAMLNKYNIFFNDGNAERVDTLSYGWKKLTAQSQQVQEHLLKIQPEFKSDLLSGVEQFIKDNTEFVGDYDTKGPMEQGIHPREASDRLNIFQARFDELWRKYTTYSGGEELFGLPVTQYPDLQRIRKELNLLQKLYQLYNVVLESVSGYQDIPWVEIDIEKINNELLDFGNKLVDILYESSVCFLDEVS</sequence>
<feature type="compositionally biased region" description="Low complexity" evidence="2">
    <location>
        <begin position="48"/>
        <end position="60"/>
    </location>
</feature>
<dbReference type="GO" id="GO:0051959">
    <property type="term" value="F:dynein light intermediate chain binding"/>
    <property type="evidence" value="ECO:0007669"/>
    <property type="project" value="InterPro"/>
</dbReference>
<evidence type="ECO:0000313" key="6">
    <source>
        <dbReference type="Proteomes" id="UP001186944"/>
    </source>
</evidence>
<proteinExistence type="predicted"/>
<dbReference type="InterPro" id="IPR026983">
    <property type="entry name" value="DHC"/>
</dbReference>